<evidence type="ECO:0000313" key="2">
    <source>
        <dbReference type="EMBL" id="OPA80196.1"/>
    </source>
</evidence>
<comment type="caution">
    <text evidence="2">The sequence shown here is derived from an EMBL/GenBank/DDBJ whole genome shotgun (WGS) entry which is preliminary data.</text>
</comment>
<keyword evidence="2" id="KW-0489">Methyltransferase</keyword>
<dbReference type="RefSeq" id="WP_078497544.1">
    <property type="nucleotide sequence ID" value="NZ_MSZX01000002.1"/>
</dbReference>
<gene>
    <name evidence="2" type="ORF">BVG16_05490</name>
</gene>
<organism evidence="2 3">
    <name type="scientific">Paenibacillus selenitireducens</name>
    <dbReference type="NCBI Taxonomy" id="1324314"/>
    <lineage>
        <taxon>Bacteria</taxon>
        <taxon>Bacillati</taxon>
        <taxon>Bacillota</taxon>
        <taxon>Bacilli</taxon>
        <taxon>Bacillales</taxon>
        <taxon>Paenibacillaceae</taxon>
        <taxon>Paenibacillus</taxon>
    </lineage>
</organism>
<feature type="domain" description="Methyltransferase type 11" evidence="1">
    <location>
        <begin position="81"/>
        <end position="197"/>
    </location>
</feature>
<dbReference type="STRING" id="1324314.BVG16_05490"/>
<dbReference type="InterPro" id="IPR029063">
    <property type="entry name" value="SAM-dependent_MTases_sf"/>
</dbReference>
<protein>
    <submittedName>
        <fullName evidence="2">SAM-dependent methyltransferase</fullName>
    </submittedName>
</protein>
<sequence>MLQSQLCKEQDFQSQWYADAFMKLKAEDALLSLVNNNMTDHATAPLSRLAYRFHRKLWEWCFIYEALRQRGALQPNKRGLGFGVGTEPLTAAFASHGCQITATDLDFEVAQAQGWVATNQHAVSLQELNGEHICDPAQFAKLVTFEYADMNHITPSYDGQFDFTWSSCSFEHLGSIELGTQFIVNQMKCLRPGGVAVHTTEFNLSSNEHTIDHNLTVLFRRRDIEQMVHRLRAEGYEIDVDFSLGIGPIESHVDVPPYSHHPHLRLQLGQFVTTSIALIIHRP</sequence>
<dbReference type="Proteomes" id="UP000190188">
    <property type="component" value="Unassembled WGS sequence"/>
</dbReference>
<keyword evidence="2" id="KW-0808">Transferase</keyword>
<dbReference type="OrthoDB" id="2548453at2"/>
<accession>A0A1T2XKE1</accession>
<proteinExistence type="predicted"/>
<dbReference type="Gene3D" id="3.40.50.150">
    <property type="entry name" value="Vaccinia Virus protein VP39"/>
    <property type="match status" value="1"/>
</dbReference>
<dbReference type="GO" id="GO:0032259">
    <property type="term" value="P:methylation"/>
    <property type="evidence" value="ECO:0007669"/>
    <property type="project" value="UniProtKB-KW"/>
</dbReference>
<evidence type="ECO:0000313" key="3">
    <source>
        <dbReference type="Proteomes" id="UP000190188"/>
    </source>
</evidence>
<dbReference type="Pfam" id="PF08241">
    <property type="entry name" value="Methyltransf_11"/>
    <property type="match status" value="1"/>
</dbReference>
<evidence type="ECO:0000259" key="1">
    <source>
        <dbReference type="Pfam" id="PF08241"/>
    </source>
</evidence>
<dbReference type="GO" id="GO:0008757">
    <property type="term" value="F:S-adenosylmethionine-dependent methyltransferase activity"/>
    <property type="evidence" value="ECO:0007669"/>
    <property type="project" value="InterPro"/>
</dbReference>
<dbReference type="SUPFAM" id="SSF53335">
    <property type="entry name" value="S-adenosyl-L-methionine-dependent methyltransferases"/>
    <property type="match status" value="1"/>
</dbReference>
<dbReference type="InterPro" id="IPR013216">
    <property type="entry name" value="Methyltransf_11"/>
</dbReference>
<dbReference type="AlphaFoldDB" id="A0A1T2XKE1"/>
<keyword evidence="3" id="KW-1185">Reference proteome</keyword>
<dbReference type="EMBL" id="MSZX01000002">
    <property type="protein sequence ID" value="OPA80196.1"/>
    <property type="molecule type" value="Genomic_DNA"/>
</dbReference>
<name>A0A1T2XKE1_9BACL</name>
<reference evidence="2 3" key="1">
    <citation type="submission" date="2017-01" db="EMBL/GenBank/DDBJ databases">
        <title>Genome analysis of Paenibacillus selenitrireducens ES3-24.</title>
        <authorList>
            <person name="Xu D."/>
            <person name="Yao R."/>
            <person name="Zheng S."/>
        </authorList>
    </citation>
    <scope>NUCLEOTIDE SEQUENCE [LARGE SCALE GENOMIC DNA]</scope>
    <source>
        <strain evidence="2 3">ES3-24</strain>
    </source>
</reference>